<dbReference type="Proteomes" id="UP001139721">
    <property type="component" value="Unassembled WGS sequence"/>
</dbReference>
<dbReference type="InterPro" id="IPR000873">
    <property type="entry name" value="AMP-dep_synth/lig_dom"/>
</dbReference>
<keyword evidence="5" id="KW-1185">Reference proteome</keyword>
<dbReference type="Gene3D" id="3.40.50.12780">
    <property type="entry name" value="N-terminal domain of ligase-like"/>
    <property type="match status" value="1"/>
</dbReference>
<dbReference type="PANTHER" id="PTHR43201">
    <property type="entry name" value="ACYL-COA SYNTHETASE"/>
    <property type="match status" value="1"/>
</dbReference>
<dbReference type="CDD" id="cd04433">
    <property type="entry name" value="AFD_class_I"/>
    <property type="match status" value="1"/>
</dbReference>
<sequence length="456" mass="51145">MQFLSNDVPEKIAIKLGDLSITYALLEQKIERFSHQLQMLPKAILILQATPDIEFIIQLLAALKNKIPVALFANQWSEEEKQTRIAILGHAMTVNAQGELLEHYENNELKHHPQLALVLFTSGTTGQIKAVQLSEKNIKANCLAVIKALDFSKVQEQLLFLPLSYSFGLLGQLLPGLMTGLTTHLITQFTDIKTLLETNQVPQMWSGVPSHWVAINKMASLYPDSAAKIKAIISAGAPLSTSLRADLKHTFPNAIIYNNYGLTEAAPRVLTYSSDDPLFMEQYAGYPVGDWQIKLSEDQELLIHGSQTMLGYLGEEENSKVQNGWLYTGDIAEILPSGLVAIKGRRDNLINIGGEKVNLTEIEQKLCLLDEIKEIVLLPLEDALYGVRLLACLEKNMLAVSVTEQQLLERIQRHLLPRKLPISVRFLEKIPRNQHGKPDRKTLLLTIRSDDHKEKK</sequence>
<evidence type="ECO:0000256" key="1">
    <source>
        <dbReference type="ARBA" id="ARBA00006432"/>
    </source>
</evidence>
<dbReference type="PROSITE" id="PS00455">
    <property type="entry name" value="AMP_BINDING"/>
    <property type="match status" value="1"/>
</dbReference>
<comment type="similarity">
    <text evidence="1">Belongs to the ATP-dependent AMP-binding enzyme family.</text>
</comment>
<dbReference type="InterPro" id="IPR020845">
    <property type="entry name" value="AMP-binding_CS"/>
</dbReference>
<dbReference type="InterPro" id="IPR042099">
    <property type="entry name" value="ANL_N_sf"/>
</dbReference>
<dbReference type="AlphaFoldDB" id="A0A9X2IBY4"/>
<reference evidence="4" key="1">
    <citation type="submission" date="2021-11" db="EMBL/GenBank/DDBJ databases">
        <title>Legionella maioricencis sp. nov., a new species isolated from hot water samples in Mallorca.</title>
        <authorList>
            <person name="Crespi S."/>
            <person name="Drasar V."/>
            <person name="Salva-Serra F."/>
            <person name="Jaen-Luchoro D."/>
            <person name="Pineiro-Iglesias B."/>
            <person name="Aliaga F."/>
            <person name="Fernandez-Juarez V."/>
            <person name="Coll G."/>
            <person name="Moore E.R.B."/>
            <person name="Bennasar-Figueras A."/>
        </authorList>
    </citation>
    <scope>NUCLEOTIDE SEQUENCE</scope>
    <source>
        <strain evidence="4">HCPI-6</strain>
    </source>
</reference>
<proteinExistence type="inferred from homology"/>
<gene>
    <name evidence="4" type="ORF">LOX96_11445</name>
</gene>
<dbReference type="SUPFAM" id="SSF56801">
    <property type="entry name" value="Acetyl-CoA synthetase-like"/>
    <property type="match status" value="1"/>
</dbReference>
<comment type="caution">
    <text evidence="4">The sequence shown here is derived from an EMBL/GenBank/DDBJ whole genome shotgun (WGS) entry which is preliminary data.</text>
</comment>
<evidence type="ECO:0000259" key="3">
    <source>
        <dbReference type="Pfam" id="PF00501"/>
    </source>
</evidence>
<dbReference type="GO" id="GO:0006631">
    <property type="term" value="P:fatty acid metabolic process"/>
    <property type="evidence" value="ECO:0007669"/>
    <property type="project" value="TreeGrafter"/>
</dbReference>
<dbReference type="EMBL" id="JAJKBJ010000013">
    <property type="protein sequence ID" value="MCL9684711.1"/>
    <property type="molecule type" value="Genomic_DNA"/>
</dbReference>
<protein>
    <submittedName>
        <fullName evidence="4">Acyl--CoA ligase</fullName>
    </submittedName>
</protein>
<keyword evidence="2 4" id="KW-0436">Ligase</keyword>
<evidence type="ECO:0000313" key="4">
    <source>
        <dbReference type="EMBL" id="MCL9684711.1"/>
    </source>
</evidence>
<evidence type="ECO:0000313" key="5">
    <source>
        <dbReference type="Proteomes" id="UP001139721"/>
    </source>
</evidence>
<dbReference type="PANTHER" id="PTHR43201:SF5">
    <property type="entry name" value="MEDIUM-CHAIN ACYL-COA LIGASE ACSF2, MITOCHONDRIAL"/>
    <property type="match status" value="1"/>
</dbReference>
<dbReference type="Pfam" id="PF00501">
    <property type="entry name" value="AMP-binding"/>
    <property type="match status" value="1"/>
</dbReference>
<dbReference type="InterPro" id="IPR045851">
    <property type="entry name" value="AMP-bd_C_sf"/>
</dbReference>
<dbReference type="GO" id="GO:0031956">
    <property type="term" value="F:medium-chain fatty acid-CoA ligase activity"/>
    <property type="evidence" value="ECO:0007669"/>
    <property type="project" value="TreeGrafter"/>
</dbReference>
<evidence type="ECO:0000256" key="2">
    <source>
        <dbReference type="ARBA" id="ARBA00022598"/>
    </source>
</evidence>
<dbReference type="RefSeq" id="WP_250421978.1">
    <property type="nucleotide sequence ID" value="NZ_JAJKBJ010000013.1"/>
</dbReference>
<name>A0A9X2IBY4_9GAMM</name>
<accession>A0A9X2IBY4</accession>
<organism evidence="4 5">
    <name type="scientific">Legionella maioricensis</name>
    <dbReference type="NCBI Taxonomy" id="2896528"/>
    <lineage>
        <taxon>Bacteria</taxon>
        <taxon>Pseudomonadati</taxon>
        <taxon>Pseudomonadota</taxon>
        <taxon>Gammaproteobacteria</taxon>
        <taxon>Legionellales</taxon>
        <taxon>Legionellaceae</taxon>
        <taxon>Legionella</taxon>
    </lineage>
</organism>
<feature type="domain" description="AMP-dependent synthetase/ligase" evidence="3">
    <location>
        <begin position="108"/>
        <end position="313"/>
    </location>
</feature>
<dbReference type="Gene3D" id="3.30.300.30">
    <property type="match status" value="1"/>
</dbReference>